<keyword evidence="3" id="KW-1185">Reference proteome</keyword>
<dbReference type="InterPro" id="IPR000719">
    <property type="entry name" value="Prot_kinase_dom"/>
</dbReference>
<dbReference type="InterPro" id="IPR051681">
    <property type="entry name" value="Ser/Thr_Kinases-Pseudokinases"/>
</dbReference>
<dbReference type="GO" id="GO:0005524">
    <property type="term" value="F:ATP binding"/>
    <property type="evidence" value="ECO:0007669"/>
    <property type="project" value="InterPro"/>
</dbReference>
<protein>
    <submittedName>
        <fullName evidence="2">Act-domain containing protein kinase family protein-related</fullName>
    </submittedName>
</protein>
<dbReference type="Pfam" id="PF07714">
    <property type="entry name" value="PK_Tyr_Ser-Thr"/>
    <property type="match status" value="1"/>
</dbReference>
<dbReference type="PROSITE" id="PS50011">
    <property type="entry name" value="PROTEIN_KINASE_DOM"/>
    <property type="match status" value="1"/>
</dbReference>
<evidence type="ECO:0000313" key="2">
    <source>
        <dbReference type="EMBL" id="KAJ5073826.1"/>
    </source>
</evidence>
<dbReference type="GO" id="GO:0004674">
    <property type="term" value="F:protein serine/threonine kinase activity"/>
    <property type="evidence" value="ECO:0007669"/>
    <property type="project" value="TreeGrafter"/>
</dbReference>
<dbReference type="Proteomes" id="UP001149090">
    <property type="component" value="Unassembled WGS sequence"/>
</dbReference>
<dbReference type="Gene3D" id="1.10.510.10">
    <property type="entry name" value="Transferase(Phosphotransferase) domain 1"/>
    <property type="match status" value="1"/>
</dbReference>
<organism evidence="2 3">
    <name type="scientific">Anaeramoeba ignava</name>
    <name type="common">Anaerobic marine amoeba</name>
    <dbReference type="NCBI Taxonomy" id="1746090"/>
    <lineage>
        <taxon>Eukaryota</taxon>
        <taxon>Metamonada</taxon>
        <taxon>Anaeramoebidae</taxon>
        <taxon>Anaeramoeba</taxon>
    </lineage>
</organism>
<proteinExistence type="predicted"/>
<dbReference type="InterPro" id="IPR011009">
    <property type="entry name" value="Kinase-like_dom_sf"/>
</dbReference>
<keyword evidence="2" id="KW-0808">Transferase</keyword>
<reference evidence="2" key="1">
    <citation type="submission" date="2022-10" db="EMBL/GenBank/DDBJ databases">
        <title>Novel sulphate-reducing endosymbionts in the free-living metamonad Anaeramoeba.</title>
        <authorList>
            <person name="Jerlstrom-Hultqvist J."/>
            <person name="Cepicka I."/>
            <person name="Gallot-Lavallee L."/>
            <person name="Salas-Leiva D."/>
            <person name="Curtis B.A."/>
            <person name="Zahonova K."/>
            <person name="Pipaliya S."/>
            <person name="Dacks J."/>
            <person name="Roger A.J."/>
        </authorList>
    </citation>
    <scope>NUCLEOTIDE SEQUENCE</scope>
    <source>
        <strain evidence="2">BMAN</strain>
    </source>
</reference>
<sequence>MKKIKLIEEKIQKKWIPKEEISVKSCLGKKVYGLVNYGKWKSQEVAIGVHNIRKMKMDELNKFIDQIKILQGINHENIINFFGVSLNYPEFWVVNEFYPRKSIYNYLFVLNQKPSRVEQVRIALEIAQGIMYLHTKKIIHQSIRDQNIFLDRKKKVKLGNFGMFTTQSISTQDFSNTRDFYWMAPEFLQSQDFSFPVDIFSFGMILYEISTLQIPFQNETPMQIPSMIISGIRPFLSPDNPFADIIQSCWDGDPEKRLVIKKVLNSLLKLQTKWKNQNPESIKLDVN</sequence>
<dbReference type="OMA" id="RTFEMEM"/>
<gene>
    <name evidence="2" type="ORF">M0811_08390</name>
</gene>
<comment type="caution">
    <text evidence="2">The sequence shown here is derived from an EMBL/GenBank/DDBJ whole genome shotgun (WGS) entry which is preliminary data.</text>
</comment>
<evidence type="ECO:0000259" key="1">
    <source>
        <dbReference type="PROSITE" id="PS50011"/>
    </source>
</evidence>
<dbReference type="AlphaFoldDB" id="A0A9Q0RB65"/>
<dbReference type="PANTHER" id="PTHR44329">
    <property type="entry name" value="SERINE/THREONINE-PROTEIN KINASE TNNI3K-RELATED"/>
    <property type="match status" value="1"/>
</dbReference>
<dbReference type="OrthoDB" id="774951at2759"/>
<dbReference type="SUPFAM" id="SSF56112">
    <property type="entry name" value="Protein kinase-like (PK-like)"/>
    <property type="match status" value="1"/>
</dbReference>
<dbReference type="PIRSF" id="PIRSF000654">
    <property type="entry name" value="Integrin-linked_kinase"/>
    <property type="match status" value="1"/>
</dbReference>
<evidence type="ECO:0000313" key="3">
    <source>
        <dbReference type="Proteomes" id="UP001149090"/>
    </source>
</evidence>
<keyword evidence="2" id="KW-0418">Kinase</keyword>
<dbReference type="InterPro" id="IPR001245">
    <property type="entry name" value="Ser-Thr/Tyr_kinase_cat_dom"/>
</dbReference>
<name>A0A9Q0RB65_ANAIG</name>
<feature type="domain" description="Protein kinase" evidence="1">
    <location>
        <begin position="21"/>
        <end position="268"/>
    </location>
</feature>
<accession>A0A9Q0RB65</accession>
<dbReference type="EMBL" id="JAPDFW010000072">
    <property type="protein sequence ID" value="KAJ5073826.1"/>
    <property type="molecule type" value="Genomic_DNA"/>
</dbReference>